<feature type="binding site" description="axial binding residue" evidence="6">
    <location>
        <position position="396"/>
    </location>
    <ligand>
        <name>heme</name>
        <dbReference type="ChEBI" id="CHEBI:30413"/>
    </ligand>
    <ligandPart>
        <name>Fe</name>
        <dbReference type="ChEBI" id="CHEBI:18248"/>
    </ligandPart>
</feature>
<dbReference type="Pfam" id="PF00067">
    <property type="entry name" value="p450"/>
    <property type="match status" value="2"/>
</dbReference>
<dbReference type="PANTHER" id="PTHR24305">
    <property type="entry name" value="CYTOCHROME P450"/>
    <property type="match status" value="1"/>
</dbReference>
<reference evidence="8" key="1">
    <citation type="journal article" date="2020" name="Stud. Mycol.">
        <title>101 Dothideomycetes genomes: a test case for predicting lifestyles and emergence of pathogens.</title>
        <authorList>
            <person name="Haridas S."/>
            <person name="Albert R."/>
            <person name="Binder M."/>
            <person name="Bloem J."/>
            <person name="Labutti K."/>
            <person name="Salamov A."/>
            <person name="Andreopoulos B."/>
            <person name="Baker S."/>
            <person name="Barry K."/>
            <person name="Bills G."/>
            <person name="Bluhm B."/>
            <person name="Cannon C."/>
            <person name="Castanera R."/>
            <person name="Culley D."/>
            <person name="Daum C."/>
            <person name="Ezra D."/>
            <person name="Gonzalez J."/>
            <person name="Henrissat B."/>
            <person name="Kuo A."/>
            <person name="Liang C."/>
            <person name="Lipzen A."/>
            <person name="Lutzoni F."/>
            <person name="Magnuson J."/>
            <person name="Mondo S."/>
            <person name="Nolan M."/>
            <person name="Ohm R."/>
            <person name="Pangilinan J."/>
            <person name="Park H.-J."/>
            <person name="Ramirez L."/>
            <person name="Alfaro M."/>
            <person name="Sun H."/>
            <person name="Tritt A."/>
            <person name="Yoshinaga Y."/>
            <person name="Zwiers L.-H."/>
            <person name="Turgeon B."/>
            <person name="Goodwin S."/>
            <person name="Spatafora J."/>
            <person name="Crous P."/>
            <person name="Grigoriev I."/>
        </authorList>
    </citation>
    <scope>NUCLEOTIDE SEQUENCE</scope>
    <source>
        <strain evidence="8">CBS 675.92</strain>
    </source>
</reference>
<keyword evidence="5 6" id="KW-0408">Iron</keyword>
<dbReference type="EMBL" id="ML977028">
    <property type="protein sequence ID" value="KAF1950207.1"/>
    <property type="molecule type" value="Genomic_DNA"/>
</dbReference>
<dbReference type="Gene3D" id="1.10.630.10">
    <property type="entry name" value="Cytochrome P450"/>
    <property type="match status" value="1"/>
</dbReference>
<evidence type="ECO:0000256" key="2">
    <source>
        <dbReference type="ARBA" id="ARBA00010617"/>
    </source>
</evidence>
<keyword evidence="3 6" id="KW-0349">Heme</keyword>
<comment type="similarity">
    <text evidence="2 7">Belongs to the cytochrome P450 family.</text>
</comment>
<dbReference type="PROSITE" id="PS00086">
    <property type="entry name" value="CYTOCHROME_P450"/>
    <property type="match status" value="1"/>
</dbReference>
<evidence type="ECO:0000256" key="3">
    <source>
        <dbReference type="ARBA" id="ARBA00022617"/>
    </source>
</evidence>
<dbReference type="PANTHER" id="PTHR24305:SF210">
    <property type="entry name" value="CYTOCHROME P450 MONOOXYGENASE ASQL-RELATED"/>
    <property type="match status" value="1"/>
</dbReference>
<evidence type="ECO:0000256" key="5">
    <source>
        <dbReference type="ARBA" id="ARBA00023004"/>
    </source>
</evidence>
<dbReference type="GO" id="GO:0020037">
    <property type="term" value="F:heme binding"/>
    <property type="evidence" value="ECO:0007669"/>
    <property type="project" value="InterPro"/>
</dbReference>
<organism evidence="8 9">
    <name type="scientific">Byssothecium circinans</name>
    <dbReference type="NCBI Taxonomy" id="147558"/>
    <lineage>
        <taxon>Eukaryota</taxon>
        <taxon>Fungi</taxon>
        <taxon>Dikarya</taxon>
        <taxon>Ascomycota</taxon>
        <taxon>Pezizomycotina</taxon>
        <taxon>Dothideomycetes</taxon>
        <taxon>Pleosporomycetidae</taxon>
        <taxon>Pleosporales</taxon>
        <taxon>Massarineae</taxon>
        <taxon>Massarinaceae</taxon>
        <taxon>Byssothecium</taxon>
    </lineage>
</organism>
<name>A0A6A5TMQ2_9PLEO</name>
<evidence type="ECO:0000313" key="8">
    <source>
        <dbReference type="EMBL" id="KAF1950207.1"/>
    </source>
</evidence>
<dbReference type="PRINTS" id="PR00385">
    <property type="entry name" value="P450"/>
</dbReference>
<dbReference type="PRINTS" id="PR00463">
    <property type="entry name" value="EP450I"/>
</dbReference>
<sequence>MEHVLLSVLALIIIHVVGKAIYNVTLHPLAKIRGPWLRSMFSFPGIWGKLMGRYVRDVNAIHQKYGPVVRISPDAVSFATAEAWKDIYGLQAGKLQLQKDYKRFPDRPEPIHLFGSSSEDHARIRRILNHAFSSAALREQQKIVDKHINKLVAQLSERTGEKLDINHWITMLSFDILSHLTFGESFDSVSAGKTHDFTEDFYQKMSIFPIICASREYSFTNWLMKLMLKIPFIAAAELEFFHVTKGRVDKRMSKDFPDQHDFMKYIIGANTDKGMSHNEIISITTVLMNAGSQDIAVVLSSIVFYLLKNTRCYLRASEDIAAGESNAYLMAAINEALRLRPPGAGNFQRRTGKTGHMVNGYHIPPDTSVGVNQGAEKFKDDNKAVYQPFSIGPRGCLDKALALMAANHTMTALLKNFDMELYPGMESWDENQSYDMGWGRPPLYVMLRAK</sequence>
<dbReference type="InterPro" id="IPR017972">
    <property type="entry name" value="Cyt_P450_CS"/>
</dbReference>
<dbReference type="SUPFAM" id="SSF48264">
    <property type="entry name" value="Cytochrome P450"/>
    <property type="match status" value="1"/>
</dbReference>
<evidence type="ECO:0000256" key="7">
    <source>
        <dbReference type="RuleBase" id="RU000461"/>
    </source>
</evidence>
<keyword evidence="7" id="KW-0503">Monooxygenase</keyword>
<dbReference type="GO" id="GO:0004497">
    <property type="term" value="F:monooxygenase activity"/>
    <property type="evidence" value="ECO:0007669"/>
    <property type="project" value="UniProtKB-KW"/>
</dbReference>
<dbReference type="Proteomes" id="UP000800035">
    <property type="component" value="Unassembled WGS sequence"/>
</dbReference>
<keyword evidence="7" id="KW-0560">Oxidoreductase</keyword>
<comment type="cofactor">
    <cofactor evidence="1 6">
        <name>heme</name>
        <dbReference type="ChEBI" id="CHEBI:30413"/>
    </cofactor>
</comment>
<evidence type="ECO:0000256" key="4">
    <source>
        <dbReference type="ARBA" id="ARBA00022723"/>
    </source>
</evidence>
<accession>A0A6A5TMQ2</accession>
<dbReference type="OrthoDB" id="1470350at2759"/>
<evidence type="ECO:0000313" key="9">
    <source>
        <dbReference type="Proteomes" id="UP000800035"/>
    </source>
</evidence>
<dbReference type="InterPro" id="IPR050121">
    <property type="entry name" value="Cytochrome_P450_monoxygenase"/>
</dbReference>
<dbReference type="InterPro" id="IPR036396">
    <property type="entry name" value="Cyt_P450_sf"/>
</dbReference>
<protein>
    <submittedName>
        <fullName evidence="8">Cytochrome P450</fullName>
    </submittedName>
</protein>
<proteinExistence type="inferred from homology"/>
<dbReference type="InterPro" id="IPR001128">
    <property type="entry name" value="Cyt_P450"/>
</dbReference>
<dbReference type="GO" id="GO:0016705">
    <property type="term" value="F:oxidoreductase activity, acting on paired donors, with incorporation or reduction of molecular oxygen"/>
    <property type="evidence" value="ECO:0007669"/>
    <property type="project" value="InterPro"/>
</dbReference>
<gene>
    <name evidence="8" type="ORF">CC80DRAFT_497012</name>
</gene>
<keyword evidence="4 6" id="KW-0479">Metal-binding</keyword>
<evidence type="ECO:0000256" key="1">
    <source>
        <dbReference type="ARBA" id="ARBA00001971"/>
    </source>
</evidence>
<keyword evidence="9" id="KW-1185">Reference proteome</keyword>
<dbReference type="AlphaFoldDB" id="A0A6A5TMQ2"/>
<dbReference type="GO" id="GO:0005506">
    <property type="term" value="F:iron ion binding"/>
    <property type="evidence" value="ECO:0007669"/>
    <property type="project" value="InterPro"/>
</dbReference>
<dbReference type="InterPro" id="IPR002401">
    <property type="entry name" value="Cyt_P450_E_grp-I"/>
</dbReference>
<evidence type="ECO:0000256" key="6">
    <source>
        <dbReference type="PIRSR" id="PIRSR602401-1"/>
    </source>
</evidence>